<evidence type="ECO:0000256" key="10">
    <source>
        <dbReference type="RuleBase" id="RU364116"/>
    </source>
</evidence>
<name>A0A2Z5UTN3_9COXI</name>
<comment type="subcellular location">
    <subcellularLocation>
        <location evidence="10">Cytoplasm</location>
    </subcellularLocation>
</comment>
<dbReference type="NCBIfam" id="TIGR00539">
    <property type="entry name" value="hemN_rel"/>
    <property type="match status" value="1"/>
</dbReference>
<dbReference type="InterPro" id="IPR006638">
    <property type="entry name" value="Elp3/MiaA/NifB-like_rSAM"/>
</dbReference>
<dbReference type="CDD" id="cd01335">
    <property type="entry name" value="Radical_SAM"/>
    <property type="match status" value="1"/>
</dbReference>
<evidence type="ECO:0000256" key="6">
    <source>
        <dbReference type="ARBA" id="ARBA00022723"/>
    </source>
</evidence>
<evidence type="ECO:0000256" key="9">
    <source>
        <dbReference type="ARBA" id="ARBA00023186"/>
    </source>
</evidence>
<dbReference type="KEGG" id="rvi:RVIR1_03390"/>
<dbReference type="PANTHER" id="PTHR13932">
    <property type="entry name" value="COPROPORPHYRINIGEN III OXIDASE"/>
    <property type="match status" value="1"/>
</dbReference>
<dbReference type="SUPFAM" id="SSF102114">
    <property type="entry name" value="Radical SAM enzymes"/>
    <property type="match status" value="1"/>
</dbReference>
<evidence type="ECO:0000256" key="7">
    <source>
        <dbReference type="ARBA" id="ARBA00023004"/>
    </source>
</evidence>
<evidence type="ECO:0000256" key="8">
    <source>
        <dbReference type="ARBA" id="ARBA00023014"/>
    </source>
</evidence>
<dbReference type="InterPro" id="IPR013785">
    <property type="entry name" value="Aldolase_TIM"/>
</dbReference>
<dbReference type="SFLD" id="SFLDG01065">
    <property type="entry name" value="anaerobic_coproporphyrinogen-I"/>
    <property type="match status" value="1"/>
</dbReference>
<evidence type="ECO:0000256" key="4">
    <source>
        <dbReference type="ARBA" id="ARBA00022617"/>
    </source>
</evidence>
<evidence type="ECO:0000256" key="2">
    <source>
        <dbReference type="ARBA" id="ARBA00006100"/>
    </source>
</evidence>
<proteinExistence type="inferred from homology"/>
<evidence type="ECO:0000256" key="1">
    <source>
        <dbReference type="ARBA" id="ARBA00001966"/>
    </source>
</evidence>
<dbReference type="Proteomes" id="UP000282483">
    <property type="component" value="Chromosome"/>
</dbReference>
<dbReference type="InterPro" id="IPR007197">
    <property type="entry name" value="rSAM"/>
</dbReference>
<dbReference type="InterPro" id="IPR010723">
    <property type="entry name" value="HemN_C"/>
</dbReference>
<dbReference type="SFLD" id="SFLDS00029">
    <property type="entry name" value="Radical_SAM"/>
    <property type="match status" value="1"/>
</dbReference>
<dbReference type="RefSeq" id="WP_126322371.1">
    <property type="nucleotide sequence ID" value="NZ_AP018005.1"/>
</dbReference>
<dbReference type="GO" id="GO:0004109">
    <property type="term" value="F:coproporphyrinogen oxidase activity"/>
    <property type="evidence" value="ECO:0007669"/>
    <property type="project" value="InterPro"/>
</dbReference>
<dbReference type="SFLD" id="SFLDF00562">
    <property type="entry name" value="HemN-like__clustered_with_heat"/>
    <property type="match status" value="1"/>
</dbReference>
<keyword evidence="4 10" id="KW-0349">Heme</keyword>
<dbReference type="InterPro" id="IPR034505">
    <property type="entry name" value="Coproporphyrinogen-III_oxidase"/>
</dbReference>
<evidence type="ECO:0000313" key="12">
    <source>
        <dbReference type="EMBL" id="BBB14859.1"/>
    </source>
</evidence>
<dbReference type="SMART" id="SM00729">
    <property type="entry name" value="Elp3"/>
    <property type="match status" value="1"/>
</dbReference>
<dbReference type="GO" id="GO:0046872">
    <property type="term" value="F:metal ion binding"/>
    <property type="evidence" value="ECO:0007669"/>
    <property type="project" value="UniProtKB-UniRule"/>
</dbReference>
<gene>
    <name evidence="12" type="primary">hemN</name>
    <name evidence="12" type="ORF">RVIR1_03390</name>
</gene>
<evidence type="ECO:0000259" key="11">
    <source>
        <dbReference type="PROSITE" id="PS51918"/>
    </source>
</evidence>
<evidence type="ECO:0000256" key="5">
    <source>
        <dbReference type="ARBA" id="ARBA00022691"/>
    </source>
</evidence>
<dbReference type="GO" id="GO:0006779">
    <property type="term" value="P:porphyrin-containing compound biosynthetic process"/>
    <property type="evidence" value="ECO:0007669"/>
    <property type="project" value="InterPro"/>
</dbReference>
<dbReference type="GO" id="GO:0005737">
    <property type="term" value="C:cytoplasm"/>
    <property type="evidence" value="ECO:0007669"/>
    <property type="project" value="UniProtKB-SubCell"/>
</dbReference>
<dbReference type="Gene3D" id="3.20.20.70">
    <property type="entry name" value="Aldolase class I"/>
    <property type="match status" value="1"/>
</dbReference>
<reference evidence="12 13" key="1">
    <citation type="submission" date="2017-03" db="EMBL/GenBank/DDBJ databases">
        <title>The genome sequence of Candidatus Rickettsiella viridis.</title>
        <authorList>
            <person name="Nikoh N."/>
            <person name="Tsuchida T."/>
            <person name="Yamaguchi K."/>
            <person name="Maeda T."/>
            <person name="Shigenobu S."/>
            <person name="Fukatsu T."/>
        </authorList>
    </citation>
    <scope>NUCLEOTIDE SEQUENCE [LARGE SCALE GENOMIC DNA]</scope>
    <source>
        <strain evidence="12 13">Ap-RA04</strain>
    </source>
</reference>
<dbReference type="Pfam" id="PF04055">
    <property type="entry name" value="Radical_SAM"/>
    <property type="match status" value="1"/>
</dbReference>
<dbReference type="GO" id="GO:0051539">
    <property type="term" value="F:4 iron, 4 sulfur cluster binding"/>
    <property type="evidence" value="ECO:0007669"/>
    <property type="project" value="UniProtKB-UniRule"/>
</dbReference>
<keyword evidence="13" id="KW-1185">Reference proteome</keyword>
<dbReference type="OrthoDB" id="9808022at2"/>
<dbReference type="InterPro" id="IPR058240">
    <property type="entry name" value="rSAM_sf"/>
</dbReference>
<dbReference type="Pfam" id="PF06969">
    <property type="entry name" value="HemN_C"/>
    <property type="match status" value="1"/>
</dbReference>
<sequence>MLKTPPLSLYIHFPWCIRKCPYCDFNSHTLRAELPEMAYIDALIEDLDQQLPKVQDPPLVSIFMGGGTPSLFSPSAINYLLDAIRKRLDFSTDIEITLEANPGTVEYQRFAGYCAAGVNRLSIGIQSFQDHQLKALGRIHNGNEASNAVMAAKAAGFSNINLDLMHGLPGQSLKEGLGDLSRALELDPSHISWYQLTIEPNTEFAVRPPTLPIDDAIWELQVQAKTHLTKNAYKQYEISAYSRESYICKHNQNYWEFGDYLGIGAGAHSKLSDAENQTITRAWKHKNPKDYLGRKNNFLAEEKLIAQEELAFEFMLNALRLHYPISIALFEQRTGLSFSTLTGPLFEAEKLELLKVTKTDILLSDRGKRFYNDLVTLFLPR</sequence>
<comment type="cofactor">
    <cofactor evidence="1">
        <name>[4Fe-4S] cluster</name>
        <dbReference type="ChEBI" id="CHEBI:49883"/>
    </cofactor>
</comment>
<dbReference type="AlphaFoldDB" id="A0A2Z5UTN3"/>
<organism evidence="12 13">
    <name type="scientific">Candidatus Rickettsiella viridis</name>
    <dbReference type="NCBI Taxonomy" id="676208"/>
    <lineage>
        <taxon>Bacteria</taxon>
        <taxon>Pseudomonadati</taxon>
        <taxon>Pseudomonadota</taxon>
        <taxon>Gammaproteobacteria</taxon>
        <taxon>Legionellales</taxon>
        <taxon>Coxiellaceae</taxon>
        <taxon>Rickettsiella</taxon>
    </lineage>
</organism>
<keyword evidence="7 10" id="KW-0408">Iron</keyword>
<keyword evidence="8 10" id="KW-0411">Iron-sulfur</keyword>
<keyword evidence="9 10" id="KW-0143">Chaperone</keyword>
<dbReference type="SFLD" id="SFLDF00288">
    <property type="entry name" value="HemN-like__clustered_with_nucl"/>
    <property type="match status" value="1"/>
</dbReference>
<evidence type="ECO:0000256" key="3">
    <source>
        <dbReference type="ARBA" id="ARBA00017228"/>
    </source>
</evidence>
<keyword evidence="5 10" id="KW-0949">S-adenosyl-L-methionine</keyword>
<accession>A0A2Z5UTN3</accession>
<dbReference type="InterPro" id="IPR004559">
    <property type="entry name" value="HemW-like"/>
</dbReference>
<keyword evidence="10" id="KW-0004">4Fe-4S</keyword>
<keyword evidence="6 10" id="KW-0479">Metal-binding</keyword>
<feature type="domain" description="Radical SAM core" evidence="11">
    <location>
        <begin position="1"/>
        <end position="234"/>
    </location>
</feature>
<keyword evidence="10" id="KW-0963">Cytoplasm</keyword>
<comment type="similarity">
    <text evidence="2">Belongs to the anaerobic coproporphyrinogen-III oxidase family. HemW subfamily.</text>
</comment>
<dbReference type="EMBL" id="AP018005">
    <property type="protein sequence ID" value="BBB14859.1"/>
    <property type="molecule type" value="Genomic_DNA"/>
</dbReference>
<dbReference type="PROSITE" id="PS51918">
    <property type="entry name" value="RADICAL_SAM"/>
    <property type="match status" value="1"/>
</dbReference>
<comment type="function">
    <text evidence="10">Probably acts as a heme chaperone, transferring heme to an unknown acceptor. Binds one molecule of heme per monomer, possibly covalently. Binds 1 [4Fe-4S] cluster. The cluster is coordinated with 3 cysteines and an exchangeable S-adenosyl-L-methionine.</text>
</comment>
<dbReference type="PANTHER" id="PTHR13932:SF5">
    <property type="entry name" value="RADICAL S-ADENOSYL METHIONINE DOMAIN-CONTAINING PROTEIN 1, MITOCHONDRIAL"/>
    <property type="match status" value="1"/>
</dbReference>
<protein>
    <recommendedName>
        <fullName evidence="3 10">Heme chaperone HemW</fullName>
    </recommendedName>
</protein>
<evidence type="ECO:0000313" key="13">
    <source>
        <dbReference type="Proteomes" id="UP000282483"/>
    </source>
</evidence>